<name>A0A0B5EQ44_STRA4</name>
<keyword evidence="4" id="KW-0804">Transcription</keyword>
<reference evidence="7 8" key="1">
    <citation type="submission" date="2015-01" db="EMBL/GenBank/DDBJ databases">
        <title>Enhanced salinomycin production by adjusting the supply of polyketide extender units in Streptomyce albus DSM 41398.</title>
        <authorList>
            <person name="Lu C."/>
        </authorList>
    </citation>
    <scope>NUCLEOTIDE SEQUENCE [LARGE SCALE GENOMIC DNA]</scope>
    <source>
        <strain evidence="8">ATCC 21838 / DSM 41398 / FERM P-419 / JCM 4703 / NBRC 107858</strain>
    </source>
</reference>
<keyword evidence="2" id="KW-0678">Repressor</keyword>
<dbReference type="STRING" id="1888.Salbus254_1196"/>
<evidence type="ECO:0000256" key="4">
    <source>
        <dbReference type="ARBA" id="ARBA00023163"/>
    </source>
</evidence>
<organism evidence="7 8">
    <name type="scientific">Streptomyces albus (strain ATCC 21838 / DSM 41398 / FERM P-419 / JCM 4703 / NBRC 107858)</name>
    <dbReference type="NCBI Taxonomy" id="1081613"/>
    <lineage>
        <taxon>Bacteria</taxon>
        <taxon>Bacillati</taxon>
        <taxon>Actinomycetota</taxon>
        <taxon>Actinomycetes</taxon>
        <taxon>Kitasatosporales</taxon>
        <taxon>Streptomycetaceae</taxon>
        <taxon>Streptomyces</taxon>
    </lineage>
</organism>
<evidence type="ECO:0000256" key="1">
    <source>
        <dbReference type="ARBA" id="ARBA00021390"/>
    </source>
</evidence>
<dbReference type="KEGG" id="sals:SLNWT_1019"/>
<dbReference type="InterPro" id="IPR050313">
    <property type="entry name" value="Carb_Metab_HTH_regulators"/>
</dbReference>
<proteinExistence type="predicted"/>
<dbReference type="CDD" id="cd00090">
    <property type="entry name" value="HTH_ARSR"/>
    <property type="match status" value="1"/>
</dbReference>
<comment type="function">
    <text evidence="5">Repressor of the lactose catabolism operon. Galactose-6-phosphate is the inducer.</text>
</comment>
<dbReference type="GO" id="GO:0003700">
    <property type="term" value="F:DNA-binding transcription factor activity"/>
    <property type="evidence" value="ECO:0007669"/>
    <property type="project" value="InterPro"/>
</dbReference>
<keyword evidence="3" id="KW-0805">Transcription regulation</keyword>
<dbReference type="SUPFAM" id="SSF100950">
    <property type="entry name" value="NagB/RpiA/CoA transferase-like"/>
    <property type="match status" value="1"/>
</dbReference>
<dbReference type="EMBL" id="CP010519">
    <property type="protein sequence ID" value="AJE81395.1"/>
    <property type="molecule type" value="Genomic_DNA"/>
</dbReference>
<dbReference type="SUPFAM" id="SSF46785">
    <property type="entry name" value="Winged helix' DNA-binding domain"/>
    <property type="match status" value="1"/>
</dbReference>
<evidence type="ECO:0000256" key="2">
    <source>
        <dbReference type="ARBA" id="ARBA00022491"/>
    </source>
</evidence>
<evidence type="ECO:0000259" key="6">
    <source>
        <dbReference type="PROSITE" id="PS51000"/>
    </source>
</evidence>
<dbReference type="InterPro" id="IPR014036">
    <property type="entry name" value="DeoR-like_C"/>
</dbReference>
<dbReference type="Gene3D" id="1.10.10.10">
    <property type="entry name" value="Winged helix-like DNA-binding domain superfamily/Winged helix DNA-binding domain"/>
    <property type="match status" value="1"/>
</dbReference>
<gene>
    <name evidence="7" type="ORF">SLNWT_1019</name>
</gene>
<dbReference type="InterPro" id="IPR011991">
    <property type="entry name" value="ArsR-like_HTH"/>
</dbReference>
<dbReference type="Proteomes" id="UP000031523">
    <property type="component" value="Chromosome"/>
</dbReference>
<sequence>MAALGTDERRRRIVQTAREAGSVDVTELAAQLNVAKETVRRDLRVLEDHGLVRRTHGGAYPVESAGYETTLAHRTTMHVPEKRRIAAAAVELLGDAETVFVDEGFTPQLIAEALPTDRPLTVVTASLATASALARHEKTVVLLLGGRVRPGTLATVDHWTTQMLSGFVIDLAFIGANGISREHGLTTPDPAVGGVKAEAVRVARRLVFAGSHTKFGAVSFCRFASVGDLEAIVTSTALPAAEAHRYALLGPQVVRA</sequence>
<dbReference type="InterPro" id="IPR001034">
    <property type="entry name" value="DeoR_HTH"/>
</dbReference>
<dbReference type="SMART" id="SM00420">
    <property type="entry name" value="HTH_DEOR"/>
    <property type="match status" value="1"/>
</dbReference>
<protein>
    <recommendedName>
        <fullName evidence="1">Lactose phosphotransferase system repressor</fullName>
    </recommendedName>
</protein>
<evidence type="ECO:0000313" key="8">
    <source>
        <dbReference type="Proteomes" id="UP000031523"/>
    </source>
</evidence>
<dbReference type="AlphaFoldDB" id="A0A0B5EQ44"/>
<dbReference type="Gene3D" id="3.40.50.1360">
    <property type="match status" value="1"/>
</dbReference>
<evidence type="ECO:0000256" key="3">
    <source>
        <dbReference type="ARBA" id="ARBA00023015"/>
    </source>
</evidence>
<dbReference type="PRINTS" id="PR00037">
    <property type="entry name" value="HTHLACR"/>
</dbReference>
<evidence type="ECO:0000256" key="5">
    <source>
        <dbReference type="ARBA" id="ARBA00024937"/>
    </source>
</evidence>
<dbReference type="Pfam" id="PF00455">
    <property type="entry name" value="DeoRC"/>
    <property type="match status" value="1"/>
</dbReference>
<dbReference type="PANTHER" id="PTHR30363">
    <property type="entry name" value="HTH-TYPE TRANSCRIPTIONAL REGULATOR SRLR-RELATED"/>
    <property type="match status" value="1"/>
</dbReference>
<accession>A0A0B5EQ44</accession>
<dbReference type="InterPro" id="IPR036390">
    <property type="entry name" value="WH_DNA-bd_sf"/>
</dbReference>
<dbReference type="InterPro" id="IPR037171">
    <property type="entry name" value="NagB/RpiA_transferase-like"/>
</dbReference>
<dbReference type="Pfam" id="PF08220">
    <property type="entry name" value="HTH_DeoR"/>
    <property type="match status" value="1"/>
</dbReference>
<feature type="domain" description="HTH deoR-type" evidence="6">
    <location>
        <begin position="6"/>
        <end position="61"/>
    </location>
</feature>
<evidence type="ECO:0000313" key="7">
    <source>
        <dbReference type="EMBL" id="AJE81395.1"/>
    </source>
</evidence>
<dbReference type="PROSITE" id="PS51000">
    <property type="entry name" value="HTH_DEOR_2"/>
    <property type="match status" value="1"/>
</dbReference>
<dbReference type="InterPro" id="IPR036388">
    <property type="entry name" value="WH-like_DNA-bd_sf"/>
</dbReference>
<keyword evidence="8" id="KW-1185">Reference proteome</keyword>
<dbReference type="PANTHER" id="PTHR30363:SF4">
    <property type="entry name" value="GLYCEROL-3-PHOSPHATE REGULON REPRESSOR"/>
    <property type="match status" value="1"/>
</dbReference>
<dbReference type="SMART" id="SM01134">
    <property type="entry name" value="DeoRC"/>
    <property type="match status" value="1"/>
</dbReference>